<evidence type="ECO:0000313" key="2">
    <source>
        <dbReference type="EMBL" id="KAK1355831.1"/>
    </source>
</evidence>
<dbReference type="EMBL" id="JAUIZM010000011">
    <property type="protein sequence ID" value="KAK1355831.1"/>
    <property type="molecule type" value="Genomic_DNA"/>
</dbReference>
<accession>A0AAD8M099</accession>
<dbReference type="InterPro" id="IPR007110">
    <property type="entry name" value="Ig-like_dom"/>
</dbReference>
<proteinExistence type="predicted"/>
<reference evidence="2" key="1">
    <citation type="submission" date="2023-02" db="EMBL/GenBank/DDBJ databases">
        <title>Genome of toxic invasive species Heracleum sosnowskyi carries increased number of genes despite the absence of recent whole-genome duplications.</title>
        <authorList>
            <person name="Schelkunov M."/>
            <person name="Shtratnikova V."/>
            <person name="Makarenko M."/>
            <person name="Klepikova A."/>
            <person name="Omelchenko D."/>
            <person name="Novikova G."/>
            <person name="Obukhova E."/>
            <person name="Bogdanov V."/>
            <person name="Penin A."/>
            <person name="Logacheva M."/>
        </authorList>
    </citation>
    <scope>NUCLEOTIDE SEQUENCE</scope>
    <source>
        <strain evidence="2">Hsosn_3</strain>
        <tissue evidence="2">Leaf</tissue>
    </source>
</reference>
<dbReference type="AlphaFoldDB" id="A0AAD8M099"/>
<evidence type="ECO:0000259" key="1">
    <source>
        <dbReference type="PROSITE" id="PS50835"/>
    </source>
</evidence>
<evidence type="ECO:0000313" key="3">
    <source>
        <dbReference type="Proteomes" id="UP001237642"/>
    </source>
</evidence>
<protein>
    <recommendedName>
        <fullName evidence="1">Ig-like domain-containing protein</fullName>
    </recommendedName>
</protein>
<reference evidence="2" key="2">
    <citation type="submission" date="2023-05" db="EMBL/GenBank/DDBJ databases">
        <authorList>
            <person name="Schelkunov M.I."/>
        </authorList>
    </citation>
    <scope>NUCLEOTIDE SEQUENCE</scope>
    <source>
        <strain evidence="2">Hsosn_3</strain>
        <tissue evidence="2">Leaf</tissue>
    </source>
</reference>
<dbReference type="PROSITE" id="PS50835">
    <property type="entry name" value="IG_LIKE"/>
    <property type="match status" value="1"/>
</dbReference>
<feature type="domain" description="Ig-like" evidence="1">
    <location>
        <begin position="20"/>
        <end position="92"/>
    </location>
</feature>
<name>A0AAD8M099_9APIA</name>
<comment type="caution">
    <text evidence="2">The sequence shown here is derived from an EMBL/GenBank/DDBJ whole genome shotgun (WGS) entry which is preliminary data.</text>
</comment>
<organism evidence="2 3">
    <name type="scientific">Heracleum sosnowskyi</name>
    <dbReference type="NCBI Taxonomy" id="360622"/>
    <lineage>
        <taxon>Eukaryota</taxon>
        <taxon>Viridiplantae</taxon>
        <taxon>Streptophyta</taxon>
        <taxon>Embryophyta</taxon>
        <taxon>Tracheophyta</taxon>
        <taxon>Spermatophyta</taxon>
        <taxon>Magnoliopsida</taxon>
        <taxon>eudicotyledons</taxon>
        <taxon>Gunneridae</taxon>
        <taxon>Pentapetalae</taxon>
        <taxon>asterids</taxon>
        <taxon>campanulids</taxon>
        <taxon>Apiales</taxon>
        <taxon>Apiaceae</taxon>
        <taxon>Apioideae</taxon>
        <taxon>apioid superclade</taxon>
        <taxon>Tordylieae</taxon>
        <taxon>Tordyliinae</taxon>
        <taxon>Heracleum</taxon>
    </lineage>
</organism>
<gene>
    <name evidence="2" type="ORF">POM88_049087</name>
</gene>
<dbReference type="Proteomes" id="UP001237642">
    <property type="component" value="Unassembled WGS sequence"/>
</dbReference>
<sequence>MLDKTNLLTRGFGFILFSDPSVVEAVLYDEHSISGRIVQTMRCVGNNENLEMQGYLEWYRGVKMNISLPERETKSKPKKLKLRASYDHHECRDFVESVVSTLQRMSLKVKDPASFEELPSFVNAYETLLMQWQGPPLQRHDFNKAPLASEGG</sequence>
<keyword evidence="3" id="KW-1185">Reference proteome</keyword>